<dbReference type="RefSeq" id="WP_221005987.1">
    <property type="nucleotide sequence ID" value="NZ_CP081150.1"/>
</dbReference>
<organism evidence="5 6">
    <name type="scientific">Deefgea tanakiae</name>
    <dbReference type="NCBI Taxonomy" id="2865840"/>
    <lineage>
        <taxon>Bacteria</taxon>
        <taxon>Pseudomonadati</taxon>
        <taxon>Pseudomonadota</taxon>
        <taxon>Betaproteobacteria</taxon>
        <taxon>Neisseriales</taxon>
        <taxon>Chitinibacteraceae</taxon>
        <taxon>Deefgea</taxon>
    </lineage>
</organism>
<dbReference type="PROSITE" id="PS50887">
    <property type="entry name" value="GGDEF"/>
    <property type="match status" value="1"/>
</dbReference>
<protein>
    <recommendedName>
        <fullName evidence="1">diguanylate cyclase</fullName>
        <ecNumber evidence="1">2.7.7.65</ecNumber>
    </recommendedName>
</protein>
<evidence type="ECO:0000259" key="4">
    <source>
        <dbReference type="PROSITE" id="PS50887"/>
    </source>
</evidence>
<dbReference type="SMART" id="SM00267">
    <property type="entry name" value="GGDEF"/>
    <property type="match status" value="1"/>
</dbReference>
<keyword evidence="6" id="KW-1185">Reference proteome</keyword>
<dbReference type="EMBL" id="CP081150">
    <property type="protein sequence ID" value="QZA77606.1"/>
    <property type="molecule type" value="Genomic_DNA"/>
</dbReference>
<dbReference type="NCBIfam" id="TIGR00254">
    <property type="entry name" value="GGDEF"/>
    <property type="match status" value="1"/>
</dbReference>
<dbReference type="EC" id="2.7.7.65" evidence="1"/>
<evidence type="ECO:0000256" key="2">
    <source>
        <dbReference type="ARBA" id="ARBA00034247"/>
    </source>
</evidence>
<dbReference type="Gene3D" id="3.30.70.270">
    <property type="match status" value="1"/>
</dbReference>
<proteinExistence type="predicted"/>
<comment type="catalytic activity">
    <reaction evidence="2">
        <text>2 GTP = 3',3'-c-di-GMP + 2 diphosphate</text>
        <dbReference type="Rhea" id="RHEA:24898"/>
        <dbReference type="ChEBI" id="CHEBI:33019"/>
        <dbReference type="ChEBI" id="CHEBI:37565"/>
        <dbReference type="ChEBI" id="CHEBI:58805"/>
        <dbReference type="EC" id="2.7.7.65"/>
    </reaction>
</comment>
<dbReference type="CDD" id="cd01949">
    <property type="entry name" value="GGDEF"/>
    <property type="match status" value="1"/>
</dbReference>
<feature type="transmembrane region" description="Helical" evidence="3">
    <location>
        <begin position="20"/>
        <end position="38"/>
    </location>
</feature>
<evidence type="ECO:0000313" key="6">
    <source>
        <dbReference type="Proteomes" id="UP000825679"/>
    </source>
</evidence>
<feature type="transmembrane region" description="Helical" evidence="3">
    <location>
        <begin position="231"/>
        <end position="249"/>
    </location>
</feature>
<keyword evidence="3" id="KW-0812">Transmembrane</keyword>
<dbReference type="Pfam" id="PF00990">
    <property type="entry name" value="GGDEF"/>
    <property type="match status" value="1"/>
</dbReference>
<evidence type="ECO:0000256" key="1">
    <source>
        <dbReference type="ARBA" id="ARBA00012528"/>
    </source>
</evidence>
<dbReference type="InterPro" id="IPR050469">
    <property type="entry name" value="Diguanylate_Cyclase"/>
</dbReference>
<dbReference type="InterPro" id="IPR029787">
    <property type="entry name" value="Nucleotide_cyclase"/>
</dbReference>
<reference evidence="5 6" key="1">
    <citation type="submission" date="2021-08" db="EMBL/GenBank/DDBJ databases">
        <title>complete genome sequencing of Deefgea sp. D25.</title>
        <authorList>
            <person name="Bae J.-W."/>
            <person name="Gim D.-H."/>
        </authorList>
    </citation>
    <scope>NUCLEOTIDE SEQUENCE [LARGE SCALE GENOMIC DNA]</scope>
    <source>
        <strain evidence="5 6">D25</strain>
    </source>
</reference>
<sequence>MPWRQGIETPYKNSPTIKLRLYFVLGLLIFTVTLLLWHHWGMNRYLRMDAKSFTAIATVEPATEGAAYSSSALTLKPEGWQINCELIYSKYPPYCGLDIVLGSEQQGLDLSRFDQVKVRFLFGKNEEHLRLSIFNYSDKYSRENDYLSHKVEEAILPSHTGWQELSFALTDFNIPSWWIIQENVPPADAGSEFDRVMQIRIATGYDAKEGPQQFTVAWLEWRGKWISAESLRLLLIFMWLIAGMLWILWEWSRNLSRLNRSRQRQRWLESTNQSLKESTQELTHRVRIDPLTQALNREGLAEFLTAHCSSSEQPISLIFLDIDHFKQVNDQHGHMIGDIVLQRFAQQIQQQIRPSDCLVRWGGEEFLLLSMQTKLRGAAGLAEKIRLSLAQVDWPNDIQLSCSAGVAEMVEHEAFASLVARADAALYQAKSAGRNRVELAEPLSSAGCI</sequence>
<gene>
    <name evidence="5" type="ORF">K4H28_15225</name>
</gene>
<dbReference type="Proteomes" id="UP000825679">
    <property type="component" value="Chromosome"/>
</dbReference>
<evidence type="ECO:0000313" key="5">
    <source>
        <dbReference type="EMBL" id="QZA77606.1"/>
    </source>
</evidence>
<dbReference type="PANTHER" id="PTHR45138:SF9">
    <property type="entry name" value="DIGUANYLATE CYCLASE DGCM-RELATED"/>
    <property type="match status" value="1"/>
</dbReference>
<feature type="domain" description="GGDEF" evidence="4">
    <location>
        <begin position="313"/>
        <end position="442"/>
    </location>
</feature>
<name>A0ABX8Z4V4_9NEIS</name>
<accession>A0ABX8Z4V4</accession>
<keyword evidence="3" id="KW-1133">Transmembrane helix</keyword>
<dbReference type="InterPro" id="IPR043128">
    <property type="entry name" value="Rev_trsase/Diguanyl_cyclase"/>
</dbReference>
<dbReference type="PANTHER" id="PTHR45138">
    <property type="entry name" value="REGULATORY COMPONENTS OF SENSORY TRANSDUCTION SYSTEM"/>
    <property type="match status" value="1"/>
</dbReference>
<evidence type="ECO:0000256" key="3">
    <source>
        <dbReference type="SAM" id="Phobius"/>
    </source>
</evidence>
<dbReference type="SUPFAM" id="SSF55073">
    <property type="entry name" value="Nucleotide cyclase"/>
    <property type="match status" value="1"/>
</dbReference>
<dbReference type="InterPro" id="IPR000160">
    <property type="entry name" value="GGDEF_dom"/>
</dbReference>
<keyword evidence="3" id="KW-0472">Membrane</keyword>